<dbReference type="Proteomes" id="UP001220530">
    <property type="component" value="Chromosome"/>
</dbReference>
<proteinExistence type="predicted"/>
<organism evidence="1 2">
    <name type="scientific">Devosia algicola</name>
    <dbReference type="NCBI Taxonomy" id="3026418"/>
    <lineage>
        <taxon>Bacteria</taxon>
        <taxon>Pseudomonadati</taxon>
        <taxon>Pseudomonadota</taxon>
        <taxon>Alphaproteobacteria</taxon>
        <taxon>Hyphomicrobiales</taxon>
        <taxon>Devosiaceae</taxon>
        <taxon>Devosia</taxon>
    </lineage>
</organism>
<gene>
    <name evidence="1" type="ORF">PSQ19_01435</name>
</gene>
<evidence type="ECO:0000313" key="1">
    <source>
        <dbReference type="EMBL" id="WDR02917.1"/>
    </source>
</evidence>
<evidence type="ECO:0000313" key="2">
    <source>
        <dbReference type="Proteomes" id="UP001220530"/>
    </source>
</evidence>
<dbReference type="Pfam" id="PF06059">
    <property type="entry name" value="DUF930"/>
    <property type="match status" value="1"/>
</dbReference>
<dbReference type="InterPro" id="IPR009273">
    <property type="entry name" value="DUF930"/>
</dbReference>
<name>A0ABY7YNZ8_9HYPH</name>
<protein>
    <submittedName>
        <fullName evidence="1">DUF930 domain-containing protein</fullName>
    </submittedName>
</protein>
<keyword evidence="2" id="KW-1185">Reference proteome</keyword>
<dbReference type="RefSeq" id="WP_282219319.1">
    <property type="nucleotide sequence ID" value="NZ_CP118246.1"/>
</dbReference>
<accession>A0ABY7YNZ8</accession>
<dbReference type="EMBL" id="CP118246">
    <property type="protein sequence ID" value="WDR02917.1"/>
    <property type="molecule type" value="Genomic_DNA"/>
</dbReference>
<sequence length="131" mass="14811">MVHATTYFSGDILADPKNREIRDTLPLLGPEERVTQLCNIEALEQIRLWDPQYQADSLAPAAFGETRLTDLTLTAPDGAFRSNRKWYQISLICTAAPDLQSVADFSFRVGDAIPQNQWEEHNLIAEDFDDD</sequence>
<reference evidence="1 2" key="1">
    <citation type="submission" date="2023-02" db="EMBL/GenBank/DDBJ databases">
        <title>Devosia algicola sp. nov., isolated from the phycosphere of marine algae.</title>
        <authorList>
            <person name="Kim J.M."/>
            <person name="Lee J.K."/>
            <person name="Choi B.J."/>
            <person name="Bayburt H."/>
            <person name="Jeon C.O."/>
        </authorList>
    </citation>
    <scope>NUCLEOTIDE SEQUENCE [LARGE SCALE GENOMIC DNA]</scope>
    <source>
        <strain evidence="1 2">G20-9</strain>
    </source>
</reference>